<protein>
    <submittedName>
        <fullName evidence="2">Uncharacterized protein</fullName>
    </submittedName>
</protein>
<dbReference type="WBParaSite" id="ES5_v2.g12543.t1">
    <property type="protein sequence ID" value="ES5_v2.g12543.t1"/>
    <property type="gene ID" value="ES5_v2.g12543"/>
</dbReference>
<evidence type="ECO:0000313" key="2">
    <source>
        <dbReference type="WBParaSite" id="ES5_v2.g12543.t1"/>
    </source>
</evidence>
<reference evidence="2" key="1">
    <citation type="submission" date="2022-11" db="UniProtKB">
        <authorList>
            <consortium name="WormBaseParasite"/>
        </authorList>
    </citation>
    <scope>IDENTIFICATION</scope>
</reference>
<sequence length="337" mass="38842">MGAQQIYVPPRLENENGFLIDTRSGQRELVEEFKPEGTDKIIRFEIADEKDRAMIGQFFVDLYNKSCSMFSCLIPPRLENENGFLIDTRSGQRELVEEFKPEGTDKIIRFEIADEKDRAMIGQFFVDLYNKSCSMFSCLNPSYEDTAPFVFNILDHVLDKRASIIAFDGNKMIGFSLNNFHTPEELAKLYPRGLCEENPIFEIKDDYGKDIDKGPFPTRKGNQIESLCDEAYSQTGKFLPKDIKNFAVAEAVGVHPEYFRIKVFVRMMQLSEEIFRKKDCNYLAGYCAVTSSLNYCNKRGYKTVSVFPYDRFKDNNEVVFKDLADKAHGLYVTILKL</sequence>
<organism evidence="1 2">
    <name type="scientific">Panagrolaimus sp. ES5</name>
    <dbReference type="NCBI Taxonomy" id="591445"/>
    <lineage>
        <taxon>Eukaryota</taxon>
        <taxon>Metazoa</taxon>
        <taxon>Ecdysozoa</taxon>
        <taxon>Nematoda</taxon>
        <taxon>Chromadorea</taxon>
        <taxon>Rhabditida</taxon>
        <taxon>Tylenchina</taxon>
        <taxon>Panagrolaimomorpha</taxon>
        <taxon>Panagrolaimoidea</taxon>
        <taxon>Panagrolaimidae</taxon>
        <taxon>Panagrolaimus</taxon>
    </lineage>
</organism>
<evidence type="ECO:0000313" key="1">
    <source>
        <dbReference type="Proteomes" id="UP000887579"/>
    </source>
</evidence>
<name>A0AC34F5X8_9BILA</name>
<proteinExistence type="predicted"/>
<dbReference type="Proteomes" id="UP000887579">
    <property type="component" value="Unplaced"/>
</dbReference>
<accession>A0AC34F5X8</accession>